<gene>
    <name evidence="2" type="ORF">GCM10017566_59710</name>
</gene>
<keyword evidence="1" id="KW-1133">Transmembrane helix</keyword>
<reference evidence="2" key="1">
    <citation type="journal article" date="2014" name="Int. J. Syst. Evol. Microbiol.">
        <title>Complete genome sequence of Corynebacterium casei LMG S-19264T (=DSM 44701T), isolated from a smear-ripened cheese.</title>
        <authorList>
            <consortium name="US DOE Joint Genome Institute (JGI-PGF)"/>
            <person name="Walter F."/>
            <person name="Albersmeier A."/>
            <person name="Kalinowski J."/>
            <person name="Ruckert C."/>
        </authorList>
    </citation>
    <scope>NUCLEOTIDE SEQUENCE</scope>
    <source>
        <strain evidence="2">CGMCC 4.7679</strain>
    </source>
</reference>
<dbReference type="Proteomes" id="UP000658656">
    <property type="component" value="Unassembled WGS sequence"/>
</dbReference>
<name>A0A8H9J0F9_9PSEU</name>
<evidence type="ECO:0000313" key="2">
    <source>
        <dbReference type="EMBL" id="GHF77550.1"/>
    </source>
</evidence>
<keyword evidence="1" id="KW-0472">Membrane</keyword>
<comment type="caution">
    <text evidence="2">The sequence shown here is derived from an EMBL/GenBank/DDBJ whole genome shotgun (WGS) entry which is preliminary data.</text>
</comment>
<organism evidence="2 3">
    <name type="scientific">Amycolatopsis bartoniae</name>
    <dbReference type="NCBI Taxonomy" id="941986"/>
    <lineage>
        <taxon>Bacteria</taxon>
        <taxon>Bacillati</taxon>
        <taxon>Actinomycetota</taxon>
        <taxon>Actinomycetes</taxon>
        <taxon>Pseudonocardiales</taxon>
        <taxon>Pseudonocardiaceae</taxon>
        <taxon>Amycolatopsis</taxon>
    </lineage>
</organism>
<feature type="transmembrane region" description="Helical" evidence="1">
    <location>
        <begin position="20"/>
        <end position="43"/>
    </location>
</feature>
<reference evidence="2" key="2">
    <citation type="submission" date="2020-09" db="EMBL/GenBank/DDBJ databases">
        <authorList>
            <person name="Sun Q."/>
            <person name="Zhou Y."/>
        </authorList>
    </citation>
    <scope>NUCLEOTIDE SEQUENCE</scope>
    <source>
        <strain evidence="2">CGMCC 4.7679</strain>
    </source>
</reference>
<accession>A0A8H9J0F9</accession>
<evidence type="ECO:0000256" key="1">
    <source>
        <dbReference type="SAM" id="Phobius"/>
    </source>
</evidence>
<protein>
    <submittedName>
        <fullName evidence="2">Uncharacterized protein</fullName>
    </submittedName>
</protein>
<keyword evidence="1" id="KW-0812">Transmembrane</keyword>
<evidence type="ECO:0000313" key="3">
    <source>
        <dbReference type="Proteomes" id="UP000658656"/>
    </source>
</evidence>
<dbReference type="AlphaFoldDB" id="A0A8H9J0F9"/>
<sequence>MRYNVTGELAEPMPEQETGLIVVDVKKIASIAGIALVLFFVIAQPGQAAHLVSNIVDFLRSSAEAVITFVSNVFNG</sequence>
<dbReference type="EMBL" id="BNAV01000012">
    <property type="protein sequence ID" value="GHF77550.1"/>
    <property type="molecule type" value="Genomic_DNA"/>
</dbReference>
<proteinExistence type="predicted"/>
<keyword evidence="3" id="KW-1185">Reference proteome</keyword>